<keyword evidence="1" id="KW-0732">Signal</keyword>
<reference evidence="2 3" key="1">
    <citation type="journal article" date="2019" name="Nat. Microbiol.">
        <title>Mediterranean grassland soil C-N compound turnover is dependent on rainfall and depth, and is mediated by genomically divergent microorganisms.</title>
        <authorList>
            <person name="Diamond S."/>
            <person name="Andeer P.F."/>
            <person name="Li Z."/>
            <person name="Crits-Christoph A."/>
            <person name="Burstein D."/>
            <person name="Anantharaman K."/>
            <person name="Lane K.R."/>
            <person name="Thomas B.C."/>
            <person name="Pan C."/>
            <person name="Northen T.R."/>
            <person name="Banfield J.F."/>
        </authorList>
    </citation>
    <scope>NUCLEOTIDE SEQUENCE [LARGE SCALE GENOMIC DNA]</scope>
    <source>
        <strain evidence="2">WS_1</strain>
    </source>
</reference>
<evidence type="ECO:0008006" key="4">
    <source>
        <dbReference type="Google" id="ProtNLM"/>
    </source>
</evidence>
<feature type="signal peptide" evidence="1">
    <location>
        <begin position="1"/>
        <end position="25"/>
    </location>
</feature>
<evidence type="ECO:0000256" key="1">
    <source>
        <dbReference type="SAM" id="SignalP"/>
    </source>
</evidence>
<evidence type="ECO:0000313" key="3">
    <source>
        <dbReference type="Proteomes" id="UP000316292"/>
    </source>
</evidence>
<organism evidence="2 3">
    <name type="scientific">Eiseniibacteriota bacterium</name>
    <dbReference type="NCBI Taxonomy" id="2212470"/>
    <lineage>
        <taxon>Bacteria</taxon>
        <taxon>Candidatus Eiseniibacteriota</taxon>
    </lineage>
</organism>
<feature type="chain" id="PRO_5021741396" description="Peptidase MA-like domain-containing protein" evidence="1">
    <location>
        <begin position="26"/>
        <end position="756"/>
    </location>
</feature>
<name>A0A538SFY4_UNCEI</name>
<dbReference type="InterPro" id="IPR015943">
    <property type="entry name" value="WD40/YVTN_repeat-like_dom_sf"/>
</dbReference>
<comment type="caution">
    <text evidence="2">The sequence shown here is derived from an EMBL/GenBank/DDBJ whole genome shotgun (WGS) entry which is preliminary data.</text>
</comment>
<proteinExistence type="predicted"/>
<protein>
    <recommendedName>
        <fullName evidence="4">Peptidase MA-like domain-containing protein</fullName>
    </recommendedName>
</protein>
<dbReference type="EMBL" id="VBOR01000037">
    <property type="protein sequence ID" value="TMQ50275.1"/>
    <property type="molecule type" value="Genomic_DNA"/>
</dbReference>
<dbReference type="AlphaFoldDB" id="A0A538SFY4"/>
<dbReference type="SUPFAM" id="SSF82171">
    <property type="entry name" value="DPP6 N-terminal domain-like"/>
    <property type="match status" value="1"/>
</dbReference>
<evidence type="ECO:0000313" key="2">
    <source>
        <dbReference type="EMBL" id="TMQ50275.1"/>
    </source>
</evidence>
<dbReference type="Proteomes" id="UP000316292">
    <property type="component" value="Unassembled WGS sequence"/>
</dbReference>
<gene>
    <name evidence="2" type="ORF">E6K71_02915</name>
</gene>
<sequence length="756" mass="84103">MKQRVLRLWAMTAAILFLLPVPSNAELDAIETRDLRLVYGGTLTFLSVYASRCFENSMRFHEKLFQYTPTEKVNVYMDDISDFGNAGVFVNPRNTMLVHIAPASYIYETGPANERINFTMNHEVVHVVALDQAAGLDKFFRGLFHGKVRETNEHPESILYQHLCVPRRAAPRWYHEGIAVFMETWMAGGLGRAQGPYDEMVFRSMVRDSTRFYDPLGLEAEGTKVDFQVGANSYLYGTRFMSYLAYRYSPESLIQWVSRPPGSKRYFASQFRKVYGLGLGEAWRNWIQWEHGFQQANLDSIRLHRTTSYRDLTDYALGSVSRALYDPASRTIYAAVDYPGSVAFVAAIPLDGGPIRKLREVKGPAIYFVCSLAYDPDTKKLFYTTDNNDWRDLCDLDPATGYDIDISPDGQTLSGTLAEISGRQSLRTWRTRSLLEGDTTSTTLHDFGAAAPAGFVFSGDGKSLYGSSYYTGVSNIFRWNFDGDSMSVVTNGETGFFRPLPVARDSLVVFRFTGNGFVPALVDPKPVQDVSAVTFLGAEIAEKHPIVKRWMAPSPTTVNLESLATYAGPYREIREVGLSSMYPIVEGYKDAAALGLRLNFSDPLGFTTINLAGSYSPSRGLDPSERVHLAGDYRHRDWTFQAKWNGASFYDLVGPTKVGRKGYSAGATFTHPLILDPPRNFEFSSTVTGYGGLEILPDAQNVATSPGVDKLVAAGAQLSFKNLRGSLGAVEPERGYKWKVNATANTVRFSRPGHAA</sequence>
<dbReference type="Gene3D" id="2.130.10.10">
    <property type="entry name" value="YVTN repeat-like/Quinoprotein amine dehydrogenase"/>
    <property type="match status" value="1"/>
</dbReference>
<accession>A0A538SFY4</accession>
<feature type="non-terminal residue" evidence="2">
    <location>
        <position position="756"/>
    </location>
</feature>